<dbReference type="Proteomes" id="UP000050795">
    <property type="component" value="Unassembled WGS sequence"/>
</dbReference>
<protein>
    <submittedName>
        <fullName evidence="3 4">Uncharacterized protein</fullName>
    </submittedName>
</protein>
<keyword evidence="2" id="KW-1185">Reference proteome</keyword>
<dbReference type="WBParaSite" id="TREG1_26930.1">
    <property type="protein sequence ID" value="TREG1_26930.1"/>
    <property type="gene ID" value="TREG1_26930"/>
</dbReference>
<dbReference type="WBParaSite" id="TREG1_26930.11">
    <property type="protein sequence ID" value="TREG1_26930.11"/>
    <property type="gene ID" value="TREG1_26930"/>
</dbReference>
<dbReference type="WBParaSite" id="TREG1_26930.4">
    <property type="protein sequence ID" value="TREG1_26930.4"/>
    <property type="gene ID" value="TREG1_26930"/>
</dbReference>
<name>A0AA85JNU9_TRIRE</name>
<feature type="compositionally biased region" description="Basic residues" evidence="1">
    <location>
        <begin position="45"/>
        <end position="62"/>
    </location>
</feature>
<proteinExistence type="predicted"/>
<dbReference type="WBParaSite" id="TREG1_26930.13">
    <property type="protein sequence ID" value="TREG1_26930.13"/>
    <property type="gene ID" value="TREG1_26930"/>
</dbReference>
<dbReference type="WBParaSite" id="TREG1_26930.10">
    <property type="protein sequence ID" value="TREG1_26930.10"/>
    <property type="gene ID" value="TREG1_26930"/>
</dbReference>
<evidence type="ECO:0000313" key="3">
    <source>
        <dbReference type="WBParaSite" id="TREG1_26930.1"/>
    </source>
</evidence>
<evidence type="ECO:0000256" key="1">
    <source>
        <dbReference type="SAM" id="MobiDB-lite"/>
    </source>
</evidence>
<dbReference type="WBParaSite" id="TREG1_26930.15">
    <property type="protein sequence ID" value="TREG1_26930.15"/>
    <property type="gene ID" value="TREG1_26930"/>
</dbReference>
<dbReference type="WBParaSite" id="TREG1_26930.7">
    <property type="protein sequence ID" value="TREG1_26930.7"/>
    <property type="gene ID" value="TREG1_26930"/>
</dbReference>
<feature type="compositionally biased region" description="Polar residues" evidence="1">
    <location>
        <begin position="65"/>
        <end position="77"/>
    </location>
</feature>
<dbReference type="WBParaSite" id="TREG1_26930.2">
    <property type="protein sequence ID" value="TREG1_26930.2"/>
    <property type="gene ID" value="TREG1_26930"/>
</dbReference>
<reference evidence="2" key="1">
    <citation type="submission" date="2022-06" db="EMBL/GenBank/DDBJ databases">
        <authorList>
            <person name="Berger JAMES D."/>
            <person name="Berger JAMES D."/>
        </authorList>
    </citation>
    <scope>NUCLEOTIDE SEQUENCE [LARGE SCALE GENOMIC DNA]</scope>
</reference>
<reference evidence="3 4" key="2">
    <citation type="submission" date="2023-11" db="UniProtKB">
        <authorList>
            <consortium name="WormBaseParasite"/>
        </authorList>
    </citation>
    <scope>IDENTIFICATION</scope>
</reference>
<accession>A0AA85JNU9</accession>
<evidence type="ECO:0000313" key="5">
    <source>
        <dbReference type="WBParaSite" id="TREG1_26930.13"/>
    </source>
</evidence>
<dbReference type="WBParaSite" id="TREG1_26930.9">
    <property type="protein sequence ID" value="TREG1_26930.9"/>
    <property type="gene ID" value="TREG1_26930"/>
</dbReference>
<dbReference type="WBParaSite" id="TREG1_26930.3">
    <property type="protein sequence ID" value="TREG1_26930.3"/>
    <property type="gene ID" value="TREG1_26930"/>
</dbReference>
<sequence>MKKGSSVSKTIEEAKVMLGKDSTLINVDSGRTLRPSTKQATKTSASKRKPTASRVLSKKMKKVATGSSTGSVAHATS</sequence>
<feature type="compositionally biased region" description="Polar residues" evidence="1">
    <location>
        <begin position="34"/>
        <end position="44"/>
    </location>
</feature>
<evidence type="ECO:0000313" key="4">
    <source>
        <dbReference type="WBParaSite" id="TREG1_26930.10"/>
    </source>
</evidence>
<feature type="region of interest" description="Disordered" evidence="1">
    <location>
        <begin position="27"/>
        <end position="77"/>
    </location>
</feature>
<organism evidence="2 5">
    <name type="scientific">Trichobilharzia regenti</name>
    <name type="common">Nasal bird schistosome</name>
    <dbReference type="NCBI Taxonomy" id="157069"/>
    <lineage>
        <taxon>Eukaryota</taxon>
        <taxon>Metazoa</taxon>
        <taxon>Spiralia</taxon>
        <taxon>Lophotrochozoa</taxon>
        <taxon>Platyhelminthes</taxon>
        <taxon>Trematoda</taxon>
        <taxon>Digenea</taxon>
        <taxon>Strigeidida</taxon>
        <taxon>Schistosomatoidea</taxon>
        <taxon>Schistosomatidae</taxon>
        <taxon>Trichobilharzia</taxon>
    </lineage>
</organism>
<dbReference type="WBParaSite" id="TREG1_26930.8">
    <property type="protein sequence ID" value="TREG1_26930.8"/>
    <property type="gene ID" value="TREG1_26930"/>
</dbReference>
<dbReference type="AlphaFoldDB" id="A0AA85JNU9"/>
<evidence type="ECO:0000313" key="2">
    <source>
        <dbReference type="Proteomes" id="UP000050795"/>
    </source>
</evidence>